<dbReference type="InterPro" id="IPR000182">
    <property type="entry name" value="GNAT_dom"/>
</dbReference>
<dbReference type="Pfam" id="PF00583">
    <property type="entry name" value="Acetyltransf_1"/>
    <property type="match status" value="1"/>
</dbReference>
<dbReference type="EMBL" id="BMIL01000004">
    <property type="protein sequence ID" value="GGC62712.1"/>
    <property type="molecule type" value="Genomic_DNA"/>
</dbReference>
<keyword evidence="3" id="KW-1185">Reference proteome</keyword>
<gene>
    <name evidence="2" type="ORF">GCM10011387_15400</name>
</gene>
<evidence type="ECO:0000259" key="1">
    <source>
        <dbReference type="PROSITE" id="PS51186"/>
    </source>
</evidence>
<sequence>MTYKFEKARMDQVDEIWKILSDAILRRKADGSNQWQDGYPNINVVQSDIENGLGYVVTSDERVVAYCALIFNNEPAYADIEGAWLSDGEFLVLHRVAVAQDYLGKGLTKYILKAIEAVAMEHQVFSIRADTNFDNAAMLALFEKNGYAYCGEVYFRGSPRKAYEKVLRENG</sequence>
<proteinExistence type="predicted"/>
<feature type="domain" description="N-acetyltransferase" evidence="1">
    <location>
        <begin position="3"/>
        <end position="170"/>
    </location>
</feature>
<reference evidence="2" key="1">
    <citation type="journal article" date="2014" name="Int. J. Syst. Evol. Microbiol.">
        <title>Complete genome sequence of Corynebacterium casei LMG S-19264T (=DSM 44701T), isolated from a smear-ripened cheese.</title>
        <authorList>
            <consortium name="US DOE Joint Genome Institute (JGI-PGF)"/>
            <person name="Walter F."/>
            <person name="Albersmeier A."/>
            <person name="Kalinowski J."/>
            <person name="Ruckert C."/>
        </authorList>
    </citation>
    <scope>NUCLEOTIDE SEQUENCE</scope>
    <source>
        <strain evidence="2">CGMCC 1.15343</strain>
    </source>
</reference>
<dbReference type="CDD" id="cd04301">
    <property type="entry name" value="NAT_SF"/>
    <property type="match status" value="1"/>
</dbReference>
<dbReference type="PROSITE" id="PS51186">
    <property type="entry name" value="GNAT"/>
    <property type="match status" value="1"/>
</dbReference>
<organism evidence="2 3">
    <name type="scientific">Pedobacter quisquiliarum</name>
    <dbReference type="NCBI Taxonomy" id="1834438"/>
    <lineage>
        <taxon>Bacteria</taxon>
        <taxon>Pseudomonadati</taxon>
        <taxon>Bacteroidota</taxon>
        <taxon>Sphingobacteriia</taxon>
        <taxon>Sphingobacteriales</taxon>
        <taxon>Sphingobacteriaceae</taxon>
        <taxon>Pedobacter</taxon>
    </lineage>
</organism>
<reference evidence="2" key="2">
    <citation type="submission" date="2020-09" db="EMBL/GenBank/DDBJ databases">
        <authorList>
            <person name="Sun Q."/>
            <person name="Zhou Y."/>
        </authorList>
    </citation>
    <scope>NUCLEOTIDE SEQUENCE</scope>
    <source>
        <strain evidence="2">CGMCC 1.15343</strain>
    </source>
</reference>
<dbReference type="Proteomes" id="UP000651668">
    <property type="component" value="Unassembled WGS sequence"/>
</dbReference>
<dbReference type="InterPro" id="IPR016181">
    <property type="entry name" value="Acyl_CoA_acyltransferase"/>
</dbReference>
<dbReference type="SUPFAM" id="SSF55729">
    <property type="entry name" value="Acyl-CoA N-acyltransferases (Nat)"/>
    <property type="match status" value="1"/>
</dbReference>
<dbReference type="AlphaFoldDB" id="A0A916XC53"/>
<dbReference type="Gene3D" id="3.40.630.30">
    <property type="match status" value="1"/>
</dbReference>
<dbReference type="GO" id="GO:0016747">
    <property type="term" value="F:acyltransferase activity, transferring groups other than amino-acyl groups"/>
    <property type="evidence" value="ECO:0007669"/>
    <property type="project" value="InterPro"/>
</dbReference>
<dbReference type="RefSeq" id="WP_188626283.1">
    <property type="nucleotide sequence ID" value="NZ_BMIL01000004.1"/>
</dbReference>
<name>A0A916XC53_9SPHI</name>
<evidence type="ECO:0000313" key="2">
    <source>
        <dbReference type="EMBL" id="GGC62712.1"/>
    </source>
</evidence>
<evidence type="ECO:0000313" key="3">
    <source>
        <dbReference type="Proteomes" id="UP000651668"/>
    </source>
</evidence>
<accession>A0A916XC53</accession>
<protein>
    <submittedName>
        <fullName evidence="2">Acetyltransferase</fullName>
    </submittedName>
</protein>
<comment type="caution">
    <text evidence="2">The sequence shown here is derived from an EMBL/GenBank/DDBJ whole genome shotgun (WGS) entry which is preliminary data.</text>
</comment>